<dbReference type="EMBL" id="KN822006">
    <property type="protein sequence ID" value="KIM69723.1"/>
    <property type="molecule type" value="Genomic_DNA"/>
</dbReference>
<dbReference type="InterPro" id="IPR029058">
    <property type="entry name" value="AB_hydrolase_fold"/>
</dbReference>
<feature type="signal peptide" evidence="9">
    <location>
        <begin position="1"/>
        <end position="21"/>
    </location>
</feature>
<gene>
    <name evidence="10" type="ORF">SCLCIDRAFT_1208233</name>
</gene>
<feature type="chain" id="PRO_5002160896" description="Palmitoyl-protein thioesterase 1" evidence="9">
    <location>
        <begin position="22"/>
        <end position="321"/>
    </location>
</feature>
<name>A0A0C3A7Q0_9AGAM</name>
<dbReference type="FunFam" id="3.40.50.1820:FF:000107">
    <property type="entry name" value="Palmitoyl-protein thioesterase 1"/>
    <property type="match status" value="1"/>
</dbReference>
<sequence length="321" mass="35917">MTLLLRRVSAIFLTGYGLAAATNNIRPLVVWHGLGDNYASPGILQFADEVKSMHPSIYVHSVYIERDAKEDQRASFYGDVNAQIALVAEQLASIPELGRGFDGIGFSQGGQFLRGYVERYDDPPVFNLITFGSQHMGISDIPECRTFDFLCEVARRAAKAGVYTEWAQKHLVQAQYFRDPAQLGLYMSAGSFLADINNEVLLPTSRNGTYANNLSSLQYLVLVLFQQDQTVVPKESAWFGSETPVEEYKHHQRPLRDGRLTSPTAIVPMRQQPLYVDDYIGLRSLDERGAIVFATCPGKHMELTGCWNVLVEEWVGQPFPS</sequence>
<evidence type="ECO:0000313" key="11">
    <source>
        <dbReference type="Proteomes" id="UP000053989"/>
    </source>
</evidence>
<dbReference type="EC" id="3.1.2.22" evidence="2"/>
<keyword evidence="7" id="KW-0325">Glycoprotein</keyword>
<dbReference type="InParanoid" id="A0A0C3A7Q0"/>
<dbReference type="SUPFAM" id="SSF53474">
    <property type="entry name" value="alpha/beta-Hydrolases"/>
    <property type="match status" value="1"/>
</dbReference>
<dbReference type="HOGENOM" id="CLU_050129_0_1_1"/>
<dbReference type="InterPro" id="IPR002472">
    <property type="entry name" value="Palm_thioest"/>
</dbReference>
<dbReference type="AlphaFoldDB" id="A0A0C3A7Q0"/>
<dbReference type="PANTHER" id="PTHR11247:SF8">
    <property type="entry name" value="PALMITOYL-PROTEIN THIOESTERASE 1"/>
    <property type="match status" value="1"/>
</dbReference>
<dbReference type="Proteomes" id="UP000053989">
    <property type="component" value="Unassembled WGS sequence"/>
</dbReference>
<protein>
    <recommendedName>
        <fullName evidence="3">Palmitoyl-protein thioesterase 1</fullName>
        <ecNumber evidence="2">3.1.2.22</ecNumber>
    </recommendedName>
    <alternativeName>
        <fullName evidence="8">Palmitoyl-protein hydrolase 1</fullName>
    </alternativeName>
</protein>
<evidence type="ECO:0000256" key="4">
    <source>
        <dbReference type="ARBA" id="ARBA00022729"/>
    </source>
</evidence>
<keyword evidence="11" id="KW-1185">Reference proteome</keyword>
<evidence type="ECO:0000256" key="5">
    <source>
        <dbReference type="ARBA" id="ARBA00022801"/>
    </source>
</evidence>
<accession>A0A0C3A7Q0</accession>
<dbReference type="PRINTS" id="PR00414">
    <property type="entry name" value="PPTHIESTRASE"/>
</dbReference>
<evidence type="ECO:0000256" key="6">
    <source>
        <dbReference type="ARBA" id="ARBA00023157"/>
    </source>
</evidence>
<evidence type="ECO:0000256" key="1">
    <source>
        <dbReference type="ARBA" id="ARBA00010758"/>
    </source>
</evidence>
<evidence type="ECO:0000256" key="2">
    <source>
        <dbReference type="ARBA" id="ARBA00012423"/>
    </source>
</evidence>
<dbReference type="Gene3D" id="3.40.50.1820">
    <property type="entry name" value="alpha/beta hydrolase"/>
    <property type="match status" value="1"/>
</dbReference>
<dbReference type="Pfam" id="PF02089">
    <property type="entry name" value="Palm_thioest"/>
    <property type="match status" value="1"/>
</dbReference>
<dbReference type="GO" id="GO:0008474">
    <property type="term" value="F:palmitoyl-(protein) hydrolase activity"/>
    <property type="evidence" value="ECO:0007669"/>
    <property type="project" value="UniProtKB-EC"/>
</dbReference>
<keyword evidence="5" id="KW-0378">Hydrolase</keyword>
<reference evidence="11" key="2">
    <citation type="submission" date="2015-01" db="EMBL/GenBank/DDBJ databases">
        <title>Evolutionary Origins and Diversification of the Mycorrhizal Mutualists.</title>
        <authorList>
            <consortium name="DOE Joint Genome Institute"/>
            <consortium name="Mycorrhizal Genomics Consortium"/>
            <person name="Kohler A."/>
            <person name="Kuo A."/>
            <person name="Nagy L.G."/>
            <person name="Floudas D."/>
            <person name="Copeland A."/>
            <person name="Barry K.W."/>
            <person name="Cichocki N."/>
            <person name="Veneault-Fourrey C."/>
            <person name="LaButti K."/>
            <person name="Lindquist E.A."/>
            <person name="Lipzen A."/>
            <person name="Lundell T."/>
            <person name="Morin E."/>
            <person name="Murat C."/>
            <person name="Riley R."/>
            <person name="Ohm R."/>
            <person name="Sun H."/>
            <person name="Tunlid A."/>
            <person name="Henrissat B."/>
            <person name="Grigoriev I.V."/>
            <person name="Hibbett D.S."/>
            <person name="Martin F."/>
        </authorList>
    </citation>
    <scope>NUCLEOTIDE SEQUENCE [LARGE SCALE GENOMIC DNA]</scope>
    <source>
        <strain evidence="11">Foug A</strain>
    </source>
</reference>
<dbReference type="OrthoDB" id="10263094at2759"/>
<comment type="similarity">
    <text evidence="1">Belongs to the palmitoyl-protein thioesterase family.</text>
</comment>
<keyword evidence="6" id="KW-1015">Disulfide bond</keyword>
<evidence type="ECO:0000256" key="7">
    <source>
        <dbReference type="ARBA" id="ARBA00023180"/>
    </source>
</evidence>
<organism evidence="10 11">
    <name type="scientific">Scleroderma citrinum Foug A</name>
    <dbReference type="NCBI Taxonomy" id="1036808"/>
    <lineage>
        <taxon>Eukaryota</taxon>
        <taxon>Fungi</taxon>
        <taxon>Dikarya</taxon>
        <taxon>Basidiomycota</taxon>
        <taxon>Agaricomycotina</taxon>
        <taxon>Agaricomycetes</taxon>
        <taxon>Agaricomycetidae</taxon>
        <taxon>Boletales</taxon>
        <taxon>Sclerodermatineae</taxon>
        <taxon>Sclerodermataceae</taxon>
        <taxon>Scleroderma</taxon>
    </lineage>
</organism>
<evidence type="ECO:0000256" key="3">
    <source>
        <dbReference type="ARBA" id="ARBA00014212"/>
    </source>
</evidence>
<keyword evidence="4 9" id="KW-0732">Signal</keyword>
<reference evidence="10 11" key="1">
    <citation type="submission" date="2014-04" db="EMBL/GenBank/DDBJ databases">
        <authorList>
            <consortium name="DOE Joint Genome Institute"/>
            <person name="Kuo A."/>
            <person name="Kohler A."/>
            <person name="Nagy L.G."/>
            <person name="Floudas D."/>
            <person name="Copeland A."/>
            <person name="Barry K.W."/>
            <person name="Cichocki N."/>
            <person name="Veneault-Fourrey C."/>
            <person name="LaButti K."/>
            <person name="Lindquist E.A."/>
            <person name="Lipzen A."/>
            <person name="Lundell T."/>
            <person name="Morin E."/>
            <person name="Murat C."/>
            <person name="Sun H."/>
            <person name="Tunlid A."/>
            <person name="Henrissat B."/>
            <person name="Grigoriev I.V."/>
            <person name="Hibbett D.S."/>
            <person name="Martin F."/>
            <person name="Nordberg H.P."/>
            <person name="Cantor M.N."/>
            <person name="Hua S.X."/>
        </authorList>
    </citation>
    <scope>NUCLEOTIDE SEQUENCE [LARGE SCALE GENOMIC DNA]</scope>
    <source>
        <strain evidence="10 11">Foug A</strain>
    </source>
</reference>
<evidence type="ECO:0000256" key="8">
    <source>
        <dbReference type="ARBA" id="ARBA00031934"/>
    </source>
</evidence>
<dbReference type="STRING" id="1036808.A0A0C3A7Q0"/>
<dbReference type="PANTHER" id="PTHR11247">
    <property type="entry name" value="PALMITOYL-PROTEIN THIOESTERASE/DOLICHYLDIPHOSPHATASE 1"/>
    <property type="match status" value="1"/>
</dbReference>
<evidence type="ECO:0000313" key="10">
    <source>
        <dbReference type="EMBL" id="KIM69723.1"/>
    </source>
</evidence>
<proteinExistence type="inferred from homology"/>
<evidence type="ECO:0000256" key="9">
    <source>
        <dbReference type="SAM" id="SignalP"/>
    </source>
</evidence>